<keyword evidence="4" id="KW-1185">Reference proteome</keyword>
<dbReference type="Gene3D" id="3.40.50.150">
    <property type="entry name" value="Vaccinia Virus protein VP39"/>
    <property type="match status" value="1"/>
</dbReference>
<dbReference type="PANTHER" id="PTHR44068:SF11">
    <property type="entry name" value="GERANYL DIPHOSPHATE 2-C-METHYLTRANSFERASE"/>
    <property type="match status" value="1"/>
</dbReference>
<evidence type="ECO:0000259" key="2">
    <source>
        <dbReference type="Pfam" id="PF08241"/>
    </source>
</evidence>
<dbReference type="Pfam" id="PF08241">
    <property type="entry name" value="Methyltransf_11"/>
    <property type="match status" value="1"/>
</dbReference>
<feature type="domain" description="Methyltransferase type 11" evidence="2">
    <location>
        <begin position="50"/>
        <end position="140"/>
    </location>
</feature>
<dbReference type="EMBL" id="VWPK01000014">
    <property type="protein sequence ID" value="KAA5612201.1"/>
    <property type="molecule type" value="Genomic_DNA"/>
</dbReference>
<dbReference type="AlphaFoldDB" id="A0A5M6IVF7"/>
<dbReference type="GO" id="GO:0032259">
    <property type="term" value="P:methylation"/>
    <property type="evidence" value="ECO:0007669"/>
    <property type="project" value="UniProtKB-KW"/>
</dbReference>
<dbReference type="InterPro" id="IPR013216">
    <property type="entry name" value="Methyltransf_11"/>
</dbReference>
<sequence length="245" mass="25369">MTPWDGPPADSLYGSGLVTDGHGLPLRPGGAALSTALISAAGFRPGGIVLDIGCGRGESLARLRALGWQAVGIDQAAAALCHAGDEPARSLLVRGNGLSLPFADASLDGVLAECSLSVMPDRAATLLEWARVLRPGGSLALSDVYHRRDDAAFAPAGATTRARLQGEVRDAGLGLAVFEDHSDVLREWVARFIFRYGTLDALWAGAGCRAATSARAGAPGYCLLIARKPDDATGGPGREDFHDGR</sequence>
<dbReference type="Proteomes" id="UP000325255">
    <property type="component" value="Unassembled WGS sequence"/>
</dbReference>
<dbReference type="InterPro" id="IPR029063">
    <property type="entry name" value="SAM-dependent_MTases_sf"/>
</dbReference>
<dbReference type="RefSeq" id="WP_150040809.1">
    <property type="nucleotide sequence ID" value="NZ_OW485601.1"/>
</dbReference>
<dbReference type="NCBIfam" id="NF045667">
    <property type="entry name" value="MTase_DVU1556"/>
    <property type="match status" value="1"/>
</dbReference>
<accession>A0A5M6IVF7</accession>
<proteinExistence type="predicted"/>
<evidence type="ECO:0000313" key="4">
    <source>
        <dbReference type="Proteomes" id="UP000325255"/>
    </source>
</evidence>
<keyword evidence="3" id="KW-0489">Methyltransferase</keyword>
<dbReference type="InterPro" id="IPR050447">
    <property type="entry name" value="Erg6_SMT_methyltransf"/>
</dbReference>
<evidence type="ECO:0000313" key="3">
    <source>
        <dbReference type="EMBL" id="KAA5612201.1"/>
    </source>
</evidence>
<dbReference type="GO" id="GO:0008757">
    <property type="term" value="F:S-adenosylmethionine-dependent methyltransferase activity"/>
    <property type="evidence" value="ECO:0007669"/>
    <property type="project" value="InterPro"/>
</dbReference>
<dbReference type="OrthoDB" id="7171187at2"/>
<evidence type="ECO:0000256" key="1">
    <source>
        <dbReference type="ARBA" id="ARBA00022679"/>
    </source>
</evidence>
<reference evidence="3 4" key="1">
    <citation type="submission" date="2019-09" db="EMBL/GenBank/DDBJ databases">
        <title>Genome sequence of Rhodovastum atsumiense, a diverse member of the Acetobacteraceae family of non-sulfur purple photosynthetic bacteria.</title>
        <authorList>
            <person name="Meyer T."/>
            <person name="Kyndt J."/>
        </authorList>
    </citation>
    <scope>NUCLEOTIDE SEQUENCE [LARGE SCALE GENOMIC DNA]</scope>
    <source>
        <strain evidence="3 4">DSM 21279</strain>
    </source>
</reference>
<name>A0A5M6IVF7_9PROT</name>
<keyword evidence="1 3" id="KW-0808">Transferase</keyword>
<protein>
    <submittedName>
        <fullName evidence="3">Class I SAM-dependent methyltransferase</fullName>
    </submittedName>
</protein>
<gene>
    <name evidence="3" type="ORF">F1189_11105</name>
</gene>
<organism evidence="3 4">
    <name type="scientific">Rhodovastum atsumiense</name>
    <dbReference type="NCBI Taxonomy" id="504468"/>
    <lineage>
        <taxon>Bacteria</taxon>
        <taxon>Pseudomonadati</taxon>
        <taxon>Pseudomonadota</taxon>
        <taxon>Alphaproteobacteria</taxon>
        <taxon>Acetobacterales</taxon>
        <taxon>Acetobacteraceae</taxon>
        <taxon>Rhodovastum</taxon>
    </lineage>
</organism>
<dbReference type="SUPFAM" id="SSF53335">
    <property type="entry name" value="S-adenosyl-L-methionine-dependent methyltransferases"/>
    <property type="match status" value="1"/>
</dbReference>
<dbReference type="CDD" id="cd02440">
    <property type="entry name" value="AdoMet_MTases"/>
    <property type="match status" value="1"/>
</dbReference>
<comment type="caution">
    <text evidence="3">The sequence shown here is derived from an EMBL/GenBank/DDBJ whole genome shotgun (WGS) entry which is preliminary data.</text>
</comment>
<dbReference type="PANTHER" id="PTHR44068">
    <property type="entry name" value="ZGC:194242"/>
    <property type="match status" value="1"/>
</dbReference>